<dbReference type="Proteomes" id="UP001488838">
    <property type="component" value="Unassembled WGS sequence"/>
</dbReference>
<name>A0AAW0IIS1_MYOGA</name>
<evidence type="ECO:0000313" key="2">
    <source>
        <dbReference type="Proteomes" id="UP001488838"/>
    </source>
</evidence>
<gene>
    <name evidence="1" type="ORF">U0070_000568</name>
</gene>
<sequence length="79" mass="9005">MATIPSSSSLVATRDYYGSSWLLVQQQLLWKCQVYPPPPQDAVPHPQLQASRDRPWPLVDQLPFRDVHPSIHDHSVGVY</sequence>
<keyword evidence="2" id="KW-1185">Reference proteome</keyword>
<reference evidence="1 2" key="1">
    <citation type="journal article" date="2023" name="bioRxiv">
        <title>Conserved and derived expression patterns and positive selection on dental genes reveal complex evolutionary context of ever-growing rodent molars.</title>
        <authorList>
            <person name="Calamari Z.T."/>
            <person name="Song A."/>
            <person name="Cohen E."/>
            <person name="Akter M."/>
            <person name="Roy R.D."/>
            <person name="Hallikas O."/>
            <person name="Christensen M.M."/>
            <person name="Li P."/>
            <person name="Marangoni P."/>
            <person name="Jernvall J."/>
            <person name="Klein O.D."/>
        </authorList>
    </citation>
    <scope>NUCLEOTIDE SEQUENCE [LARGE SCALE GENOMIC DNA]</scope>
    <source>
        <strain evidence="1">V071</strain>
    </source>
</reference>
<evidence type="ECO:0000313" key="1">
    <source>
        <dbReference type="EMBL" id="KAK7814252.1"/>
    </source>
</evidence>
<dbReference type="AlphaFoldDB" id="A0AAW0IIS1"/>
<proteinExistence type="predicted"/>
<comment type="caution">
    <text evidence="1">The sequence shown here is derived from an EMBL/GenBank/DDBJ whole genome shotgun (WGS) entry which is preliminary data.</text>
</comment>
<organism evidence="1 2">
    <name type="scientific">Myodes glareolus</name>
    <name type="common">Bank vole</name>
    <name type="synonym">Clethrionomys glareolus</name>
    <dbReference type="NCBI Taxonomy" id="447135"/>
    <lineage>
        <taxon>Eukaryota</taxon>
        <taxon>Metazoa</taxon>
        <taxon>Chordata</taxon>
        <taxon>Craniata</taxon>
        <taxon>Vertebrata</taxon>
        <taxon>Euteleostomi</taxon>
        <taxon>Mammalia</taxon>
        <taxon>Eutheria</taxon>
        <taxon>Euarchontoglires</taxon>
        <taxon>Glires</taxon>
        <taxon>Rodentia</taxon>
        <taxon>Myomorpha</taxon>
        <taxon>Muroidea</taxon>
        <taxon>Cricetidae</taxon>
        <taxon>Arvicolinae</taxon>
        <taxon>Myodes</taxon>
    </lineage>
</organism>
<protein>
    <submittedName>
        <fullName evidence="1">Uncharacterized protein</fullName>
    </submittedName>
</protein>
<accession>A0AAW0IIS1</accession>
<dbReference type="EMBL" id="JBBHLL010000125">
    <property type="protein sequence ID" value="KAK7814252.1"/>
    <property type="molecule type" value="Genomic_DNA"/>
</dbReference>